<dbReference type="Gene3D" id="3.40.309.10">
    <property type="entry name" value="Aldehyde Dehydrogenase, Chain A, domain 2"/>
    <property type="match status" value="1"/>
</dbReference>
<comment type="similarity">
    <text evidence="1 5">Belongs to the aldehyde dehydrogenase family.</text>
</comment>
<dbReference type="Gene3D" id="3.40.605.10">
    <property type="entry name" value="Aldehyde Dehydrogenase, Chain A, domain 1"/>
    <property type="match status" value="1"/>
</dbReference>
<protein>
    <submittedName>
        <fullName evidence="7">Putative aldehyde dehydrogenase DhaS</fullName>
        <ecNumber evidence="7">1.2.1.3</ecNumber>
    </submittedName>
</protein>
<dbReference type="GO" id="GO:0004029">
    <property type="term" value="F:aldehyde dehydrogenase (NAD+) activity"/>
    <property type="evidence" value="ECO:0007669"/>
    <property type="project" value="UniProtKB-EC"/>
</dbReference>
<keyword evidence="2 5" id="KW-0560">Oxidoreductase</keyword>
<evidence type="ECO:0000313" key="8">
    <source>
        <dbReference type="Proteomes" id="UP000198736"/>
    </source>
</evidence>
<dbReference type="GO" id="GO:0019752">
    <property type="term" value="P:carboxylic acid metabolic process"/>
    <property type="evidence" value="ECO:0007669"/>
    <property type="project" value="UniProtKB-ARBA"/>
</dbReference>
<dbReference type="AlphaFoldDB" id="A0A0S4LJB0"/>
<dbReference type="FunFam" id="3.40.605.10:FF:000011">
    <property type="entry name" value="ALD5p Mitochondrial aldehyde dehydrogenase"/>
    <property type="match status" value="1"/>
</dbReference>
<dbReference type="InterPro" id="IPR016160">
    <property type="entry name" value="Ald_DH_CS_CYS"/>
</dbReference>
<evidence type="ECO:0000259" key="6">
    <source>
        <dbReference type="Pfam" id="PF00171"/>
    </source>
</evidence>
<dbReference type="FunFam" id="3.40.309.10:FF:000001">
    <property type="entry name" value="Mitochondrial aldehyde dehydrogenase 2"/>
    <property type="match status" value="1"/>
</dbReference>
<organism evidence="7 8">
    <name type="scientific">Candidatus Nitrospira nitrificans</name>
    <dbReference type="NCBI Taxonomy" id="1742973"/>
    <lineage>
        <taxon>Bacteria</taxon>
        <taxon>Pseudomonadati</taxon>
        <taxon>Nitrospirota</taxon>
        <taxon>Nitrospiria</taxon>
        <taxon>Nitrospirales</taxon>
        <taxon>Nitrospiraceae</taxon>
        <taxon>Nitrospira</taxon>
    </lineage>
</organism>
<dbReference type="PROSITE" id="PS00687">
    <property type="entry name" value="ALDEHYDE_DEHYDR_GLU"/>
    <property type="match status" value="1"/>
</dbReference>
<evidence type="ECO:0000256" key="1">
    <source>
        <dbReference type="ARBA" id="ARBA00009986"/>
    </source>
</evidence>
<evidence type="ECO:0000256" key="3">
    <source>
        <dbReference type="ARBA" id="ARBA00023027"/>
    </source>
</evidence>
<dbReference type="InterPro" id="IPR016163">
    <property type="entry name" value="Ald_DH_C"/>
</dbReference>
<dbReference type="InterPro" id="IPR016162">
    <property type="entry name" value="Ald_DH_N"/>
</dbReference>
<dbReference type="InterPro" id="IPR016161">
    <property type="entry name" value="Ald_DH/histidinol_DH"/>
</dbReference>
<dbReference type="EMBL" id="CZPZ01000012">
    <property type="protein sequence ID" value="CUS35218.1"/>
    <property type="molecule type" value="Genomic_DNA"/>
</dbReference>
<dbReference type="Proteomes" id="UP000198736">
    <property type="component" value="Unassembled WGS sequence"/>
</dbReference>
<name>A0A0S4LJB0_9BACT</name>
<sequence>MTPVTEQISLHEQVRSFVGAPRTMLIGGRWLDATSGKTFATYNPATGDVLAQVAEGDRADVNRAVTAARNAFESGPWRRLTASERGRLIWKLADLVESHAEEFAQLESLDNGKPVGVARMADVPLAIDLFRYMAGWATKIEGTTIPISVPYTPGTQYLAYTLREPVGVVAQIIPWNFPLLMAAWKLGPALAAGCTVVLKPAEQTPLSALRLGELICEAGFPDGVVNIVPGFGETAGAALAAHPNVDKVAFTGSTEVGKLILGAAAGNLKKVSLELGGKSPNIVCQDTDVEACIPGVASAIFFNQGQCCCAGSRLFVEKGIFDKVVEGVAANAKKIKVGPGMDPATQMGPLVSDEQQRRVLGYLEAGFSDGAKAMAGGRKLGNRGYFVEPTVLVDTKQDMKVMQEEIFGPVVCAVPFTDLDEVLPAANDSIYGLAAAVWTRDIGKAHRIAAELRAGSVWINCYNIFDAALPFGGYKQSGWGREMGHDALELYTEVKAVTVRL</sequence>
<keyword evidence="3" id="KW-0520">NAD</keyword>
<dbReference type="EC" id="1.2.1.3" evidence="7"/>
<dbReference type="CDD" id="cd07091">
    <property type="entry name" value="ALDH_F1-2_Ald2-like"/>
    <property type="match status" value="1"/>
</dbReference>
<dbReference type="SUPFAM" id="SSF53720">
    <property type="entry name" value="ALDH-like"/>
    <property type="match status" value="1"/>
</dbReference>
<feature type="active site" evidence="4">
    <location>
        <position position="274"/>
    </location>
</feature>
<dbReference type="OrthoDB" id="9762913at2"/>
<dbReference type="FunFam" id="3.40.605.10:FF:000026">
    <property type="entry name" value="Aldehyde dehydrogenase, putative"/>
    <property type="match status" value="1"/>
</dbReference>
<feature type="domain" description="Aldehyde dehydrogenase" evidence="6">
    <location>
        <begin position="30"/>
        <end position="497"/>
    </location>
</feature>
<dbReference type="RefSeq" id="WP_090897369.1">
    <property type="nucleotide sequence ID" value="NZ_CZPZ01000012.1"/>
</dbReference>
<gene>
    <name evidence="7" type="primary">dhaS</name>
    <name evidence="7" type="ORF">COMA2_20150</name>
</gene>
<dbReference type="STRING" id="1742973.COMA2_20150"/>
<dbReference type="InterPro" id="IPR029510">
    <property type="entry name" value="Ald_DH_CS_GLU"/>
</dbReference>
<proteinExistence type="inferred from homology"/>
<dbReference type="InterPro" id="IPR015590">
    <property type="entry name" value="Aldehyde_DH_dom"/>
</dbReference>
<evidence type="ECO:0000256" key="5">
    <source>
        <dbReference type="RuleBase" id="RU003345"/>
    </source>
</evidence>
<reference evidence="8" key="1">
    <citation type="submission" date="2015-10" db="EMBL/GenBank/DDBJ databases">
        <authorList>
            <person name="Luecker S."/>
            <person name="Luecker S."/>
        </authorList>
    </citation>
    <scope>NUCLEOTIDE SEQUENCE [LARGE SCALE GENOMIC DNA]</scope>
</reference>
<dbReference type="PROSITE" id="PS00070">
    <property type="entry name" value="ALDEHYDE_DEHYDR_CYS"/>
    <property type="match status" value="1"/>
</dbReference>
<dbReference type="Pfam" id="PF00171">
    <property type="entry name" value="Aldedh"/>
    <property type="match status" value="1"/>
</dbReference>
<accession>A0A0S4LJB0</accession>
<evidence type="ECO:0000256" key="2">
    <source>
        <dbReference type="ARBA" id="ARBA00023002"/>
    </source>
</evidence>
<keyword evidence="8" id="KW-1185">Reference proteome</keyword>
<evidence type="ECO:0000256" key="4">
    <source>
        <dbReference type="PROSITE-ProRule" id="PRU10007"/>
    </source>
</evidence>
<dbReference type="PANTHER" id="PTHR11699">
    <property type="entry name" value="ALDEHYDE DEHYDROGENASE-RELATED"/>
    <property type="match status" value="1"/>
</dbReference>
<evidence type="ECO:0000313" key="7">
    <source>
        <dbReference type="EMBL" id="CUS35218.1"/>
    </source>
</evidence>